<reference evidence="3" key="3">
    <citation type="submission" date="2015-06" db="UniProtKB">
        <authorList>
            <consortium name="EnsemblMetazoa"/>
        </authorList>
    </citation>
    <scope>IDENTIFICATION</scope>
</reference>
<dbReference type="RefSeq" id="XP_009022162.1">
    <property type="nucleotide sequence ID" value="XM_009023914.1"/>
</dbReference>
<keyword evidence="1" id="KW-1133">Transmembrane helix</keyword>
<reference evidence="4" key="1">
    <citation type="submission" date="2012-12" db="EMBL/GenBank/DDBJ databases">
        <authorList>
            <person name="Hellsten U."/>
            <person name="Grimwood J."/>
            <person name="Chapman J.A."/>
            <person name="Shapiro H."/>
            <person name="Aerts A."/>
            <person name="Otillar R.P."/>
            <person name="Terry A.Y."/>
            <person name="Boore J.L."/>
            <person name="Simakov O."/>
            <person name="Marletaz F."/>
            <person name="Cho S.-J."/>
            <person name="Edsinger-Gonzales E."/>
            <person name="Havlak P."/>
            <person name="Kuo D.-H."/>
            <person name="Larsson T."/>
            <person name="Lv J."/>
            <person name="Arendt D."/>
            <person name="Savage R."/>
            <person name="Osoegawa K."/>
            <person name="de Jong P."/>
            <person name="Lindberg D.R."/>
            <person name="Seaver E.C."/>
            <person name="Weisblat D.A."/>
            <person name="Putnam N.H."/>
            <person name="Grigoriev I.V."/>
            <person name="Rokhsar D.S."/>
        </authorList>
    </citation>
    <scope>NUCLEOTIDE SEQUENCE</scope>
</reference>
<dbReference type="GeneID" id="20205890"/>
<reference evidence="2 4" key="2">
    <citation type="journal article" date="2013" name="Nature">
        <title>Insights into bilaterian evolution from three spiralian genomes.</title>
        <authorList>
            <person name="Simakov O."/>
            <person name="Marletaz F."/>
            <person name="Cho S.J."/>
            <person name="Edsinger-Gonzales E."/>
            <person name="Havlak P."/>
            <person name="Hellsten U."/>
            <person name="Kuo D.H."/>
            <person name="Larsson T."/>
            <person name="Lv J."/>
            <person name="Arendt D."/>
            <person name="Savage R."/>
            <person name="Osoegawa K."/>
            <person name="de Jong P."/>
            <person name="Grimwood J."/>
            <person name="Chapman J.A."/>
            <person name="Shapiro H."/>
            <person name="Aerts A."/>
            <person name="Otillar R.P."/>
            <person name="Terry A.Y."/>
            <person name="Boore J.L."/>
            <person name="Grigoriev I.V."/>
            <person name="Lindberg D.R."/>
            <person name="Seaver E.C."/>
            <person name="Weisblat D.A."/>
            <person name="Putnam N.H."/>
            <person name="Rokhsar D.S."/>
        </authorList>
    </citation>
    <scope>NUCLEOTIDE SEQUENCE</scope>
</reference>
<feature type="transmembrane region" description="Helical" evidence="1">
    <location>
        <begin position="7"/>
        <end position="25"/>
    </location>
</feature>
<protein>
    <submittedName>
        <fullName evidence="2 3">Uncharacterized protein</fullName>
    </submittedName>
</protein>
<dbReference type="EMBL" id="KB097070">
    <property type="protein sequence ID" value="ESN99809.1"/>
    <property type="molecule type" value="Genomic_DNA"/>
</dbReference>
<dbReference type="InParanoid" id="T1FAP1"/>
<proteinExistence type="predicted"/>
<keyword evidence="1" id="KW-0472">Membrane</keyword>
<dbReference type="HOGENOM" id="CLU_1534227_0_0_1"/>
<keyword evidence="4" id="KW-1185">Reference proteome</keyword>
<evidence type="ECO:0000256" key="1">
    <source>
        <dbReference type="SAM" id="Phobius"/>
    </source>
</evidence>
<name>T1FAP1_HELRO</name>
<dbReference type="EMBL" id="AMQM01005741">
    <property type="status" value="NOT_ANNOTATED_CDS"/>
    <property type="molecule type" value="Genomic_DNA"/>
</dbReference>
<dbReference type="EnsemblMetazoa" id="HelroT176576">
    <property type="protein sequence ID" value="HelroP176576"/>
    <property type="gene ID" value="HelroG176576"/>
</dbReference>
<accession>T1FAP1</accession>
<dbReference type="KEGG" id="hro:HELRODRAFT_176576"/>
<dbReference type="Proteomes" id="UP000015101">
    <property type="component" value="Unassembled WGS sequence"/>
</dbReference>
<evidence type="ECO:0000313" key="4">
    <source>
        <dbReference type="Proteomes" id="UP000015101"/>
    </source>
</evidence>
<evidence type="ECO:0000313" key="2">
    <source>
        <dbReference type="EMBL" id="ESN99809.1"/>
    </source>
</evidence>
<feature type="transmembrane region" description="Helical" evidence="1">
    <location>
        <begin position="110"/>
        <end position="132"/>
    </location>
</feature>
<organism evidence="3 4">
    <name type="scientific">Helobdella robusta</name>
    <name type="common">Californian leech</name>
    <dbReference type="NCBI Taxonomy" id="6412"/>
    <lineage>
        <taxon>Eukaryota</taxon>
        <taxon>Metazoa</taxon>
        <taxon>Spiralia</taxon>
        <taxon>Lophotrochozoa</taxon>
        <taxon>Annelida</taxon>
        <taxon>Clitellata</taxon>
        <taxon>Hirudinea</taxon>
        <taxon>Rhynchobdellida</taxon>
        <taxon>Glossiphoniidae</taxon>
        <taxon>Helobdella</taxon>
    </lineage>
</organism>
<gene>
    <name evidence="3" type="primary">20205890</name>
    <name evidence="2" type="ORF">HELRODRAFT_176576</name>
</gene>
<keyword evidence="1" id="KW-0812">Transmembrane</keyword>
<sequence>MISKNNLIDFAVLMVVSVDLGWSFLVEESSAVCPLLPNNTCHCKEGDNLELDLAGVSVSTEVRTVNESVDYWFTPCGNSLLESNDVAKFLLLTNKACYHGDGGKSKSGYILLYVILGVLALLLICVSVVYAADKLYFEKKRRFGDVPGFSAYDSFCLSIRNCCCCHCRTSEYERI</sequence>
<evidence type="ECO:0000313" key="3">
    <source>
        <dbReference type="EnsemblMetazoa" id="HelroP176576"/>
    </source>
</evidence>
<dbReference type="CTD" id="20205890"/>
<dbReference type="AlphaFoldDB" id="T1FAP1"/>